<name>A0ABP9CCW2_9GAMM</name>
<keyword evidence="2" id="KW-1185">Reference proteome</keyword>
<dbReference type="Proteomes" id="UP001499959">
    <property type="component" value="Unassembled WGS sequence"/>
</dbReference>
<organism evidence="1 2">
    <name type="scientific">Lysobacter hankyongensis</name>
    <dbReference type="NCBI Taxonomy" id="1176535"/>
    <lineage>
        <taxon>Bacteria</taxon>
        <taxon>Pseudomonadati</taxon>
        <taxon>Pseudomonadota</taxon>
        <taxon>Gammaproteobacteria</taxon>
        <taxon>Lysobacterales</taxon>
        <taxon>Lysobacteraceae</taxon>
        <taxon>Lysobacter</taxon>
    </lineage>
</organism>
<evidence type="ECO:0000313" key="2">
    <source>
        <dbReference type="Proteomes" id="UP001499959"/>
    </source>
</evidence>
<gene>
    <name evidence="1" type="ORF">GCM10023307_35930</name>
</gene>
<sequence>MPANAAIYLPHDGVDLSTLFRDAKSDKTLFRKPTYFDVALDGDIVRFNVMEPSRVEAHLRGFLGYIDSLDQDAARKRDTANAIAHTRTVLGLITERDFEQNPAIWQSLFRIADAYDGFVFVHESVLLANGAVLVGPLLDLDP</sequence>
<reference evidence="2" key="1">
    <citation type="journal article" date="2019" name="Int. J. Syst. Evol. Microbiol.">
        <title>The Global Catalogue of Microorganisms (GCM) 10K type strain sequencing project: providing services to taxonomists for standard genome sequencing and annotation.</title>
        <authorList>
            <consortium name="The Broad Institute Genomics Platform"/>
            <consortium name="The Broad Institute Genome Sequencing Center for Infectious Disease"/>
            <person name="Wu L."/>
            <person name="Ma J."/>
        </authorList>
    </citation>
    <scope>NUCLEOTIDE SEQUENCE [LARGE SCALE GENOMIC DNA]</scope>
    <source>
        <strain evidence="2">JCM 18204</strain>
    </source>
</reference>
<accession>A0ABP9CCW2</accession>
<proteinExistence type="predicted"/>
<protein>
    <submittedName>
        <fullName evidence="1">Uncharacterized protein</fullName>
    </submittedName>
</protein>
<dbReference type="RefSeq" id="WP_345304753.1">
    <property type="nucleotide sequence ID" value="NZ_BAABJE010000029.1"/>
</dbReference>
<comment type="caution">
    <text evidence="1">The sequence shown here is derived from an EMBL/GenBank/DDBJ whole genome shotgun (WGS) entry which is preliminary data.</text>
</comment>
<evidence type="ECO:0000313" key="1">
    <source>
        <dbReference type="EMBL" id="GAA4806189.1"/>
    </source>
</evidence>
<dbReference type="EMBL" id="BAABJE010000029">
    <property type="protein sequence ID" value="GAA4806189.1"/>
    <property type="molecule type" value="Genomic_DNA"/>
</dbReference>